<dbReference type="AlphaFoldDB" id="A0A6P5H0M6"/>
<sequence length="440" mass="48612">MRAAAAAEEPSTPIRHRLQILLLVASTNLISVYFFSGASMRVSMPSHAPRFHLSQSDVLLRELNSTHAELSAAESLLSSLTSQCSDSSSLLHKLLSELGRVHRDKSPASSSVPADDRFDGWPEEKLAVGPHKLPFGFTPNIGADELFPPLGFACRIYQEEVQQYMTYEVGAECPGDAVLAQKLMLQGCEPLPRRRCRPKPPAGFPDPAPLPDSLWRIPADATVVWDAYTCKNYSCLVNRGRSKGGSVDCKDCFDLVNGRELRRWLVDDGRLGFGIDSVLKMKRAGTIRVGLDVGGGTGTFAARMRERGVTVVTTTMDLDGPFNGFVASRGLVPLHVSVAHRLPFHDGTLDVVHSMNVLSNWVPDAVLEFALFDVYRVLRPGGLFWLDHFFCVGAQVNGTYVPMLDRIGFRKLRWATGRKLDRGIDKNEWYLSAVLEKPMT</sequence>
<dbReference type="PANTHER" id="PTHR44067:SF10">
    <property type="entry name" value="S-ADENOSYL-L-METHIONINE-DEPENDENT METHYLTRANSFERASE SUPERFAMILY PROTEIN"/>
    <property type="match status" value="1"/>
</dbReference>
<gene>
    <name evidence="4" type="primary">LOC109726344</name>
</gene>
<reference evidence="3" key="1">
    <citation type="journal article" date="2015" name="Nat. Genet.">
        <title>The pineapple genome and the evolution of CAM photosynthesis.</title>
        <authorList>
            <person name="Ming R."/>
            <person name="VanBuren R."/>
            <person name="Wai C.M."/>
            <person name="Tang H."/>
            <person name="Schatz M.C."/>
            <person name="Bowers J.E."/>
            <person name="Lyons E."/>
            <person name="Wang M.L."/>
            <person name="Chen J."/>
            <person name="Biggers E."/>
            <person name="Zhang J."/>
            <person name="Huang L."/>
            <person name="Zhang L."/>
            <person name="Miao W."/>
            <person name="Zhang J."/>
            <person name="Ye Z."/>
            <person name="Miao C."/>
            <person name="Lin Z."/>
            <person name="Wang H."/>
            <person name="Zhou H."/>
            <person name="Yim W.C."/>
            <person name="Priest H.D."/>
            <person name="Zheng C."/>
            <person name="Woodhouse M."/>
            <person name="Edger P.P."/>
            <person name="Guyot R."/>
            <person name="Guo H.B."/>
            <person name="Guo H."/>
            <person name="Zheng G."/>
            <person name="Singh R."/>
            <person name="Sharma A."/>
            <person name="Min X."/>
            <person name="Zheng Y."/>
            <person name="Lee H."/>
            <person name="Gurtowski J."/>
            <person name="Sedlazeck F.J."/>
            <person name="Harkess A."/>
            <person name="McKain M.R."/>
            <person name="Liao Z."/>
            <person name="Fang J."/>
            <person name="Liu J."/>
            <person name="Zhang X."/>
            <person name="Zhang Q."/>
            <person name="Hu W."/>
            <person name="Qin Y."/>
            <person name="Wang K."/>
            <person name="Chen L.Y."/>
            <person name="Shirley N."/>
            <person name="Lin Y.R."/>
            <person name="Liu L.Y."/>
            <person name="Hernandez A.G."/>
            <person name="Wright C.L."/>
            <person name="Bulone V."/>
            <person name="Tuskan G.A."/>
            <person name="Heath K."/>
            <person name="Zee F."/>
            <person name="Moore P.H."/>
            <person name="Sunkar R."/>
            <person name="Leebens-Mack J.H."/>
            <person name="Mockler T."/>
            <person name="Bennetzen J.L."/>
            <person name="Freeling M."/>
            <person name="Sankoff D."/>
            <person name="Paterson A.H."/>
            <person name="Zhu X."/>
            <person name="Yang X."/>
            <person name="Smith J.A."/>
            <person name="Cushman J.C."/>
            <person name="Paull R.E."/>
            <person name="Yu Q."/>
        </authorList>
    </citation>
    <scope>NUCLEOTIDE SEQUENCE [LARGE SCALE GENOMIC DNA]</scope>
    <source>
        <strain evidence="3">cv. F153</strain>
    </source>
</reference>
<dbReference type="GO" id="GO:0008757">
    <property type="term" value="F:S-adenosylmethionine-dependent methyltransferase activity"/>
    <property type="evidence" value="ECO:0007669"/>
    <property type="project" value="InterPro"/>
</dbReference>
<evidence type="ECO:0000313" key="3">
    <source>
        <dbReference type="Proteomes" id="UP000515123"/>
    </source>
</evidence>
<protein>
    <submittedName>
        <fullName evidence="4">Uncharacterized protein LOC109726344</fullName>
    </submittedName>
</protein>
<feature type="transmembrane region" description="Helical" evidence="1">
    <location>
        <begin position="20"/>
        <end position="40"/>
    </location>
</feature>
<dbReference type="Proteomes" id="UP000515123">
    <property type="component" value="Linkage group 21"/>
</dbReference>
<name>A0A6P5H0M6_ANACO</name>
<accession>A0A6P5H0M6</accession>
<dbReference type="SUPFAM" id="SSF53335">
    <property type="entry name" value="S-adenosyl-L-methionine-dependent methyltransferases"/>
    <property type="match status" value="1"/>
</dbReference>
<keyword evidence="1" id="KW-0472">Membrane</keyword>
<dbReference type="PANTHER" id="PTHR44067">
    <property type="entry name" value="S-ADENOSYL-L-METHIONINE-DEPENDENT METHYLTRANSFERASE SUPERFAMILY PROTEIN-RELATED"/>
    <property type="match status" value="1"/>
</dbReference>
<organism evidence="3 4">
    <name type="scientific">Ananas comosus</name>
    <name type="common">Pineapple</name>
    <name type="synonym">Ananas ananas</name>
    <dbReference type="NCBI Taxonomy" id="4615"/>
    <lineage>
        <taxon>Eukaryota</taxon>
        <taxon>Viridiplantae</taxon>
        <taxon>Streptophyta</taxon>
        <taxon>Embryophyta</taxon>
        <taxon>Tracheophyta</taxon>
        <taxon>Spermatophyta</taxon>
        <taxon>Magnoliopsida</taxon>
        <taxon>Liliopsida</taxon>
        <taxon>Poales</taxon>
        <taxon>Bromeliaceae</taxon>
        <taxon>Bromelioideae</taxon>
        <taxon>Ananas</taxon>
    </lineage>
</organism>
<dbReference type="Gene3D" id="3.40.50.150">
    <property type="entry name" value="Vaccinia Virus protein VP39"/>
    <property type="match status" value="1"/>
</dbReference>
<dbReference type="InterPro" id="IPR029063">
    <property type="entry name" value="SAM-dependent_MTases_sf"/>
</dbReference>
<dbReference type="CDD" id="cd02440">
    <property type="entry name" value="AdoMet_MTases"/>
    <property type="match status" value="1"/>
</dbReference>
<keyword evidence="1" id="KW-1133">Transmembrane helix</keyword>
<dbReference type="InterPro" id="IPR013216">
    <property type="entry name" value="Methyltransf_11"/>
</dbReference>
<dbReference type="RefSeq" id="XP_020111468.1">
    <property type="nucleotide sequence ID" value="XM_020255879.1"/>
</dbReference>
<feature type="domain" description="Methyltransferase type 11" evidence="2">
    <location>
        <begin position="291"/>
        <end position="385"/>
    </location>
</feature>
<dbReference type="GeneID" id="109726344"/>
<proteinExistence type="predicted"/>
<dbReference type="Pfam" id="PF08241">
    <property type="entry name" value="Methyltransf_11"/>
    <property type="match status" value="1"/>
</dbReference>
<keyword evidence="3" id="KW-1185">Reference proteome</keyword>
<keyword evidence="1" id="KW-0812">Transmembrane</keyword>
<evidence type="ECO:0000259" key="2">
    <source>
        <dbReference type="Pfam" id="PF08241"/>
    </source>
</evidence>
<dbReference type="InterPro" id="IPR053223">
    <property type="entry name" value="Prob_Methyltransferase"/>
</dbReference>
<dbReference type="Gramene" id="Aco008014.1.mrna1">
    <property type="protein sequence ID" value="Aco008014.1.mrna1.cds1"/>
    <property type="gene ID" value="Aco008014.1.path1"/>
</dbReference>
<evidence type="ECO:0000313" key="4">
    <source>
        <dbReference type="RefSeq" id="XP_020111468.1"/>
    </source>
</evidence>
<evidence type="ECO:0000256" key="1">
    <source>
        <dbReference type="SAM" id="Phobius"/>
    </source>
</evidence>
<dbReference type="OrthoDB" id="2013972at2759"/>
<reference evidence="4" key="2">
    <citation type="submission" date="2025-08" db="UniProtKB">
        <authorList>
            <consortium name="RefSeq"/>
        </authorList>
    </citation>
    <scope>IDENTIFICATION</scope>
    <source>
        <tissue evidence="4">Leaf</tissue>
    </source>
</reference>